<dbReference type="Proteomes" id="UP001172743">
    <property type="component" value="Unassembled WGS sequence"/>
</dbReference>
<proteinExistence type="inferred from homology"/>
<evidence type="ECO:0000256" key="2">
    <source>
        <dbReference type="ARBA" id="ARBA00009026"/>
    </source>
</evidence>
<dbReference type="EMBL" id="JAUHTQ010000003">
    <property type="protein sequence ID" value="MDN4492919.1"/>
    <property type="molecule type" value="Genomic_DNA"/>
</dbReference>
<evidence type="ECO:0000256" key="4">
    <source>
        <dbReference type="ARBA" id="ARBA00022603"/>
    </source>
</evidence>
<organism evidence="14 15">
    <name type="scientific">Ureibacillus aquaedulcis</name>
    <dbReference type="NCBI Taxonomy" id="3058421"/>
    <lineage>
        <taxon>Bacteria</taxon>
        <taxon>Bacillati</taxon>
        <taxon>Bacillota</taxon>
        <taxon>Bacilli</taxon>
        <taxon>Bacillales</taxon>
        <taxon>Caryophanaceae</taxon>
        <taxon>Ureibacillus</taxon>
    </lineage>
</organism>
<evidence type="ECO:0000259" key="13">
    <source>
        <dbReference type="Pfam" id="PF12623"/>
    </source>
</evidence>
<evidence type="ECO:0000256" key="10">
    <source>
        <dbReference type="ARBA" id="ARBA00023158"/>
    </source>
</evidence>
<dbReference type="NCBIfam" id="TIGR04074">
    <property type="entry name" value="bacter_Hen1"/>
    <property type="match status" value="1"/>
</dbReference>
<evidence type="ECO:0000256" key="6">
    <source>
        <dbReference type="ARBA" id="ARBA00022691"/>
    </source>
</evidence>
<dbReference type="InterPro" id="IPR038546">
    <property type="entry name" value="Hen1_N_sf"/>
</dbReference>
<keyword evidence="7" id="KW-0479">Metal-binding</keyword>
<comment type="similarity">
    <text evidence="2">Belongs to the methyltransferase superfamily. HEN1 family.</text>
</comment>
<evidence type="ECO:0000256" key="5">
    <source>
        <dbReference type="ARBA" id="ARBA00022679"/>
    </source>
</evidence>
<evidence type="ECO:0000256" key="8">
    <source>
        <dbReference type="ARBA" id="ARBA00022842"/>
    </source>
</evidence>
<dbReference type="EC" id="2.1.1.386" evidence="11"/>
<comment type="caution">
    <text evidence="14">The sequence shown here is derived from an EMBL/GenBank/DDBJ whole genome shotgun (WGS) entry which is preliminary data.</text>
</comment>
<dbReference type="Gene3D" id="3.30.1610.20">
    <property type="entry name" value="Hen1, N-terminal domain"/>
    <property type="match status" value="1"/>
</dbReference>
<keyword evidence="10" id="KW-0943">RNA-mediated gene silencing</keyword>
<evidence type="ECO:0000313" key="14">
    <source>
        <dbReference type="EMBL" id="MDN4492919.1"/>
    </source>
</evidence>
<keyword evidence="4" id="KW-0489">Methyltransferase</keyword>
<keyword evidence="9" id="KW-0694">RNA-binding</keyword>
<keyword evidence="8" id="KW-0460">Magnesium</keyword>
<dbReference type="Gene3D" id="3.40.50.150">
    <property type="entry name" value="Vaccinia Virus protein VP39"/>
    <property type="match status" value="1"/>
</dbReference>
<comment type="cofactor">
    <cofactor evidence="1">
        <name>Mg(2+)</name>
        <dbReference type="ChEBI" id="CHEBI:18420"/>
    </cofactor>
</comment>
<keyword evidence="5" id="KW-0808">Transferase</keyword>
<reference evidence="14" key="1">
    <citation type="submission" date="2023-07" db="EMBL/GenBank/DDBJ databases">
        <title>Ureibacillus sp. isolated from freshwater well.</title>
        <authorList>
            <person name="Kirdat K."/>
            <person name="Bhatt A."/>
            <person name="Teware R."/>
            <person name="Bhavsar Y."/>
            <person name="Yadav A."/>
        </authorList>
    </citation>
    <scope>NUCLEOTIDE SEQUENCE</scope>
    <source>
        <strain evidence="14">BA0131</strain>
    </source>
</reference>
<name>A0ABT8GNI5_9BACL</name>
<dbReference type="SUPFAM" id="SSF53335">
    <property type="entry name" value="S-adenosyl-L-methionine-dependent methyltransferases"/>
    <property type="match status" value="1"/>
</dbReference>
<sequence>MQLTIRGTGQDVNVLSYLLAKNPNNLYERNVSGHLVRMFFSKFTDDEVEVTIFVTPDPIELSRNNSEAYDITSYINDREFAVSSIFCTFIRTALGTALNGKPTEEYEPWVNHPFSLQFSFGPVASQLTDNELLDLFQPLGYDVAITYGEVDYRMDFKRVSTARYITLEGMTTLQMGLRQLFVLIPVLDNYKHYYIDEKEVGKIERYGEGWLDQHPLREFILRRALRFEELYNLVEKQTVPELKTETEPKSRLNDLRYERIVRRVNQLNFRESIVDFGSGEGKLSEKLGFVDGVKEILAVEPSESENLKALKRYEKVVQKENFVMPKQVMGSLFYYDERLKNKDIMILCEVIEHIDEDRLPKIMRIILQEYRPRVLLLTTPNQEYNAVYGMDEGYRHPDHRFEWTREEFQTWSKKQDEESKYDISFEGIGEEHEQYGTPTQMAVFTRREV</sequence>
<dbReference type="RefSeq" id="WP_301137162.1">
    <property type="nucleotide sequence ID" value="NZ_JAUHTQ010000003.1"/>
</dbReference>
<dbReference type="InterPro" id="IPR024026">
    <property type="entry name" value="3'-RNA_MeTfrase_Hen1_bac"/>
</dbReference>
<dbReference type="Pfam" id="PF13489">
    <property type="entry name" value="Methyltransf_23"/>
    <property type="match status" value="1"/>
</dbReference>
<dbReference type="InterPro" id="IPR029063">
    <property type="entry name" value="SAM-dependent_MTases_sf"/>
</dbReference>
<evidence type="ECO:0000256" key="7">
    <source>
        <dbReference type="ARBA" id="ARBA00022723"/>
    </source>
</evidence>
<comment type="catalytic activity">
    <reaction evidence="12">
        <text>small RNA 3'-end nucleotide + S-adenosyl-L-methionine = small RNA 3'-end 2'-O-methylnucleotide + S-adenosyl-L-homocysteine + H(+)</text>
        <dbReference type="Rhea" id="RHEA:37887"/>
        <dbReference type="Rhea" id="RHEA-COMP:10415"/>
        <dbReference type="Rhea" id="RHEA-COMP:10416"/>
        <dbReference type="ChEBI" id="CHEBI:15378"/>
        <dbReference type="ChEBI" id="CHEBI:57856"/>
        <dbReference type="ChEBI" id="CHEBI:59789"/>
        <dbReference type="ChEBI" id="CHEBI:74896"/>
        <dbReference type="ChEBI" id="CHEBI:74898"/>
        <dbReference type="EC" id="2.1.1.386"/>
    </reaction>
</comment>
<dbReference type="PANTHER" id="PTHR21404:SF3">
    <property type="entry name" value="SMALL RNA 2'-O-METHYLTRANSFERASE"/>
    <property type="match status" value="1"/>
</dbReference>
<protein>
    <recommendedName>
        <fullName evidence="3">Small RNA 2'-O-methyltransferase</fullName>
        <ecNumber evidence="11">2.1.1.386</ecNumber>
    </recommendedName>
</protein>
<evidence type="ECO:0000256" key="1">
    <source>
        <dbReference type="ARBA" id="ARBA00001946"/>
    </source>
</evidence>
<evidence type="ECO:0000256" key="9">
    <source>
        <dbReference type="ARBA" id="ARBA00022884"/>
    </source>
</evidence>
<evidence type="ECO:0000256" key="11">
    <source>
        <dbReference type="ARBA" id="ARBA00035025"/>
    </source>
</evidence>
<keyword evidence="6" id="KW-0949">S-adenosyl-L-methionine</keyword>
<evidence type="ECO:0000313" key="15">
    <source>
        <dbReference type="Proteomes" id="UP001172743"/>
    </source>
</evidence>
<dbReference type="InterPro" id="IPR024740">
    <property type="entry name" value="Hen1_N"/>
</dbReference>
<evidence type="ECO:0000256" key="3">
    <source>
        <dbReference type="ARBA" id="ARBA00021330"/>
    </source>
</evidence>
<dbReference type="Pfam" id="PF12623">
    <property type="entry name" value="Hen1_L"/>
    <property type="match status" value="1"/>
</dbReference>
<accession>A0ABT8GNI5</accession>
<keyword evidence="15" id="KW-1185">Reference proteome</keyword>
<feature type="domain" description="Hen1 N-terminal" evidence="13">
    <location>
        <begin position="1"/>
        <end position="229"/>
    </location>
</feature>
<dbReference type="PANTHER" id="PTHR21404">
    <property type="entry name" value="HEN1"/>
    <property type="match status" value="1"/>
</dbReference>
<dbReference type="InterPro" id="IPR026610">
    <property type="entry name" value="Hen1"/>
</dbReference>
<evidence type="ECO:0000256" key="12">
    <source>
        <dbReference type="ARBA" id="ARBA00048418"/>
    </source>
</evidence>
<gene>
    <name evidence="14" type="ORF">QYB95_05150</name>
</gene>